<feature type="domain" description="HTH araC/xylS-type" evidence="2">
    <location>
        <begin position="236"/>
        <end position="321"/>
    </location>
</feature>
<evidence type="ECO:0000259" key="2">
    <source>
        <dbReference type="PROSITE" id="PS01124"/>
    </source>
</evidence>
<reference evidence="3 4" key="1">
    <citation type="submission" date="2016-02" db="EMBL/GenBank/DDBJ databases">
        <title>Genome sequencing of a beta-galactosidase producing bacteria Rhizobium sp. 59.</title>
        <authorList>
            <person name="Wang D."/>
            <person name="Kot W."/>
            <person name="Qin Y."/>
            <person name="Hansen L."/>
            <person name="Naqvi K."/>
            <person name="Rensing C."/>
        </authorList>
    </citation>
    <scope>NUCLEOTIDE SEQUENCE [LARGE SCALE GENOMIC DNA]</scope>
    <source>
        <strain evidence="3 4">59</strain>
    </source>
</reference>
<dbReference type="PROSITE" id="PS01124">
    <property type="entry name" value="HTH_ARAC_FAMILY_2"/>
    <property type="match status" value="1"/>
</dbReference>
<organism evidence="3 4">
    <name type="scientific">Pararhizobium antarcticum</name>
    <dbReference type="NCBI Taxonomy" id="1798805"/>
    <lineage>
        <taxon>Bacteria</taxon>
        <taxon>Pseudomonadati</taxon>
        <taxon>Pseudomonadota</taxon>
        <taxon>Alphaproteobacteria</taxon>
        <taxon>Hyphomicrobiales</taxon>
        <taxon>Rhizobiaceae</taxon>
        <taxon>Rhizobium/Agrobacterium group</taxon>
        <taxon>Pararhizobium</taxon>
    </lineage>
</organism>
<sequence>MSSVSAIRASVLIPIIAHMEKTGLQTDALLARHGIMRSQIANPYAMVPLTAYVSFFEEASRMSNSTNLGALLGTTVTPGDLGPTGVLFNISPTILDAMRRVTRYISAIQGATSNGLWQEGDDYVWSYQISSSKLWPRRQDSEFTLSVCCQLIRLGFSRTWRPQEVHFEHPAPRDTTILEKIFRAPLKFAQPSNRLIMAGPEAERSYRSEDPALVAVLEHHIAELAEKTNATESMRERVSTLISIHLGYRKITIAGMAADLGMAPRTLQRRLQEENTSLRDMVERHRRELAQKQLTGNVDKGRISESLGYADSTVFWRARQRWGRHDG</sequence>
<dbReference type="PANTHER" id="PTHR47894">
    <property type="entry name" value="HTH-TYPE TRANSCRIPTIONAL REGULATOR GADX"/>
    <property type="match status" value="1"/>
</dbReference>
<protein>
    <submittedName>
        <fullName evidence="3">AraC family transcriptional regulator</fullName>
    </submittedName>
</protein>
<accession>A0A657LVL0</accession>
<dbReference type="AlphaFoldDB" id="A0A657LVL0"/>
<dbReference type="Gene3D" id="1.10.10.60">
    <property type="entry name" value="Homeodomain-like"/>
    <property type="match status" value="1"/>
</dbReference>
<evidence type="ECO:0000256" key="1">
    <source>
        <dbReference type="ARBA" id="ARBA00023125"/>
    </source>
</evidence>
<dbReference type="GO" id="GO:0003700">
    <property type="term" value="F:DNA-binding transcription factor activity"/>
    <property type="evidence" value="ECO:0007669"/>
    <property type="project" value="InterPro"/>
</dbReference>
<dbReference type="InterPro" id="IPR018060">
    <property type="entry name" value="HTH_AraC"/>
</dbReference>
<gene>
    <name evidence="3" type="ORF">AX760_13205</name>
</gene>
<dbReference type="GO" id="GO:0005829">
    <property type="term" value="C:cytosol"/>
    <property type="evidence" value="ECO:0007669"/>
    <property type="project" value="TreeGrafter"/>
</dbReference>
<dbReference type="Proteomes" id="UP000182661">
    <property type="component" value="Unassembled WGS sequence"/>
</dbReference>
<name>A0A657LVL0_9HYPH</name>
<evidence type="ECO:0000313" key="4">
    <source>
        <dbReference type="Proteomes" id="UP000182661"/>
    </source>
</evidence>
<dbReference type="RefSeq" id="WP_175552023.1">
    <property type="nucleotide sequence ID" value="NZ_LSRP01000071.1"/>
</dbReference>
<dbReference type="EMBL" id="LSRP01000071">
    <property type="protein sequence ID" value="OJF99436.1"/>
    <property type="molecule type" value="Genomic_DNA"/>
</dbReference>
<dbReference type="GO" id="GO:0000976">
    <property type="term" value="F:transcription cis-regulatory region binding"/>
    <property type="evidence" value="ECO:0007669"/>
    <property type="project" value="TreeGrafter"/>
</dbReference>
<dbReference type="PANTHER" id="PTHR47894:SF4">
    <property type="entry name" value="HTH-TYPE TRANSCRIPTIONAL REGULATOR GADX"/>
    <property type="match status" value="1"/>
</dbReference>
<keyword evidence="1" id="KW-0238">DNA-binding</keyword>
<dbReference type="InterPro" id="IPR032687">
    <property type="entry name" value="AraC-type_N"/>
</dbReference>
<dbReference type="SMART" id="SM00342">
    <property type="entry name" value="HTH_ARAC"/>
    <property type="match status" value="1"/>
</dbReference>
<dbReference type="Pfam" id="PF12625">
    <property type="entry name" value="Arabinose_bd"/>
    <property type="match status" value="1"/>
</dbReference>
<evidence type="ECO:0000313" key="3">
    <source>
        <dbReference type="EMBL" id="OJF99436.1"/>
    </source>
</evidence>
<keyword evidence="4" id="KW-1185">Reference proteome</keyword>
<comment type="caution">
    <text evidence="3">The sequence shown here is derived from an EMBL/GenBank/DDBJ whole genome shotgun (WGS) entry which is preliminary data.</text>
</comment>
<proteinExistence type="predicted"/>